<evidence type="ECO:0000256" key="3">
    <source>
        <dbReference type="ARBA" id="ARBA00022917"/>
    </source>
</evidence>
<sequence>MKLQEDADLELAMDAFGVTNNVPVLRTSEIDALSPSSKDDFTELHKLLKDKLSQYESSVHYSSFLESLFHDLCISLEVDDLKKIRTETGEACDSGPARTPPTPSSHLVLLLS</sequence>
<dbReference type="InterPro" id="IPR013906">
    <property type="entry name" value="eIF3j"/>
</dbReference>
<evidence type="ECO:0000313" key="5">
    <source>
        <dbReference type="Proteomes" id="UP001221898"/>
    </source>
</evidence>
<protein>
    <recommendedName>
        <fullName evidence="6">Eukaryotic translation initiation factor 3 30 kDa subunit</fullName>
    </recommendedName>
</protein>
<keyword evidence="5" id="KW-1185">Reference proteome</keyword>
<dbReference type="Proteomes" id="UP001221898">
    <property type="component" value="Unassembled WGS sequence"/>
</dbReference>
<gene>
    <name evidence="4" type="ORF">AAFF_G00436990</name>
</gene>
<evidence type="ECO:0000256" key="1">
    <source>
        <dbReference type="ARBA" id="ARBA00022490"/>
    </source>
</evidence>
<dbReference type="PANTHER" id="PTHR21681">
    <property type="entry name" value="EUKARYOTIC TRANSLATION INITIATION FACTOR 3 SUBUNIT J"/>
    <property type="match status" value="1"/>
</dbReference>
<dbReference type="InterPro" id="IPR023194">
    <property type="entry name" value="eIF3-like_dom_sf"/>
</dbReference>
<dbReference type="Pfam" id="PF08597">
    <property type="entry name" value="eIF3_subunit"/>
    <property type="match status" value="1"/>
</dbReference>
<reference evidence="4" key="1">
    <citation type="journal article" date="2023" name="Science">
        <title>Genome structures resolve the early diversification of teleost fishes.</title>
        <authorList>
            <person name="Parey E."/>
            <person name="Louis A."/>
            <person name="Montfort J."/>
            <person name="Bouchez O."/>
            <person name="Roques C."/>
            <person name="Iampietro C."/>
            <person name="Lluch J."/>
            <person name="Castinel A."/>
            <person name="Donnadieu C."/>
            <person name="Desvignes T."/>
            <person name="Floi Bucao C."/>
            <person name="Jouanno E."/>
            <person name="Wen M."/>
            <person name="Mejri S."/>
            <person name="Dirks R."/>
            <person name="Jansen H."/>
            <person name="Henkel C."/>
            <person name="Chen W.J."/>
            <person name="Zahm M."/>
            <person name="Cabau C."/>
            <person name="Klopp C."/>
            <person name="Thompson A.W."/>
            <person name="Robinson-Rechavi M."/>
            <person name="Braasch I."/>
            <person name="Lecointre G."/>
            <person name="Bobe J."/>
            <person name="Postlethwait J.H."/>
            <person name="Berthelot C."/>
            <person name="Roest Crollius H."/>
            <person name="Guiguen Y."/>
        </authorList>
    </citation>
    <scope>NUCLEOTIDE SEQUENCE</scope>
    <source>
        <strain evidence="4">NC1722</strain>
    </source>
</reference>
<dbReference type="GO" id="GO:0003743">
    <property type="term" value="F:translation initiation factor activity"/>
    <property type="evidence" value="ECO:0007669"/>
    <property type="project" value="UniProtKB-KW"/>
</dbReference>
<evidence type="ECO:0000313" key="4">
    <source>
        <dbReference type="EMBL" id="KAJ8358473.1"/>
    </source>
</evidence>
<organism evidence="4 5">
    <name type="scientific">Aldrovandia affinis</name>
    <dbReference type="NCBI Taxonomy" id="143900"/>
    <lineage>
        <taxon>Eukaryota</taxon>
        <taxon>Metazoa</taxon>
        <taxon>Chordata</taxon>
        <taxon>Craniata</taxon>
        <taxon>Vertebrata</taxon>
        <taxon>Euteleostomi</taxon>
        <taxon>Actinopterygii</taxon>
        <taxon>Neopterygii</taxon>
        <taxon>Teleostei</taxon>
        <taxon>Notacanthiformes</taxon>
        <taxon>Halosauridae</taxon>
        <taxon>Aldrovandia</taxon>
    </lineage>
</organism>
<keyword evidence="1" id="KW-0963">Cytoplasm</keyword>
<dbReference type="EMBL" id="JAINUG010000961">
    <property type="protein sequence ID" value="KAJ8358473.1"/>
    <property type="molecule type" value="Genomic_DNA"/>
</dbReference>
<proteinExistence type="predicted"/>
<accession>A0AAD7R377</accession>
<keyword evidence="3" id="KW-0648">Protein biosynthesis</keyword>
<name>A0AAD7R377_9TELE</name>
<keyword evidence="2" id="KW-0396">Initiation factor</keyword>
<evidence type="ECO:0000256" key="2">
    <source>
        <dbReference type="ARBA" id="ARBA00022540"/>
    </source>
</evidence>
<dbReference type="Gene3D" id="1.10.246.60">
    <property type="entry name" value="Eukaryotic translation initiation factor 3 like domains"/>
    <property type="match status" value="1"/>
</dbReference>
<dbReference type="AlphaFoldDB" id="A0AAD7R377"/>
<dbReference type="PANTHER" id="PTHR21681:SF0">
    <property type="entry name" value="EUKARYOTIC TRANSLATION INITIATION FACTOR 3 SUBUNIT J"/>
    <property type="match status" value="1"/>
</dbReference>
<evidence type="ECO:0008006" key="6">
    <source>
        <dbReference type="Google" id="ProtNLM"/>
    </source>
</evidence>
<comment type="caution">
    <text evidence="4">The sequence shown here is derived from an EMBL/GenBank/DDBJ whole genome shotgun (WGS) entry which is preliminary data.</text>
</comment>
<dbReference type="GO" id="GO:0005852">
    <property type="term" value="C:eukaryotic translation initiation factor 3 complex"/>
    <property type="evidence" value="ECO:0007669"/>
    <property type="project" value="InterPro"/>
</dbReference>